<accession>A0A3D9N3D2</accession>
<sequence length="434" mass="48010">MGNSKSNTKPKVKKVPLKGMMDNVMEQFNSAADHINLHPNIRKILSITNNEILVNFPVKMDSGEVEVFTGYRVQHNGALGPYKGGLRYHATVDLDAARALAMWMTWKTSLAGLPYGGAKGGIKIDPALYSENELERITRRFTFALADNIGPEHDIPAPDVNTNSQTMAWIADTYMSTRPPAQRTANQHVVTGKPDGSGGLEGRDRATGFGVYLTIKFWAEKNNMDLNGKKFIVQGFGNVGYWASHFLEKDGAKLVGVQDAQGSIENQDGLNVEDLFKYNESNKGTIVNYSDSKPVEKGEFFSIDCDICIPAALGNQITKKNAPNIKAKLIAEGANGPTNVEGEKILKDRGIFIIPDILCNSGGVIGSYFEWLQNRSGEIWHLEEVMEKLTKKLNGSFNKVYDYSEREGIDMRTAAFCIAIERIEKAYVQRGIFP</sequence>
<dbReference type="SUPFAM" id="SSF53223">
    <property type="entry name" value="Aminoacid dehydrogenase-like, N-terminal domain"/>
    <property type="match status" value="1"/>
</dbReference>
<dbReference type="InterPro" id="IPR033922">
    <property type="entry name" value="NAD_bind_Glu_DH"/>
</dbReference>
<organism evidence="10 11">
    <name type="scientific">Winogradskyella pacifica</name>
    <dbReference type="NCBI Taxonomy" id="664642"/>
    <lineage>
        <taxon>Bacteria</taxon>
        <taxon>Pseudomonadati</taxon>
        <taxon>Bacteroidota</taxon>
        <taxon>Flavobacteriia</taxon>
        <taxon>Flavobacteriales</taxon>
        <taxon>Flavobacteriaceae</taxon>
        <taxon>Winogradskyella</taxon>
    </lineage>
</organism>
<evidence type="ECO:0000313" key="11">
    <source>
        <dbReference type="Proteomes" id="UP000256919"/>
    </source>
</evidence>
<evidence type="ECO:0000256" key="1">
    <source>
        <dbReference type="ARBA" id="ARBA00006382"/>
    </source>
</evidence>
<dbReference type="Gene3D" id="3.40.50.720">
    <property type="entry name" value="NAD(P)-binding Rossmann-like Domain"/>
    <property type="match status" value="1"/>
</dbReference>
<dbReference type="Pfam" id="PF02812">
    <property type="entry name" value="ELFV_dehydrog_N"/>
    <property type="match status" value="1"/>
</dbReference>
<dbReference type="PIRSF" id="PIRSF000185">
    <property type="entry name" value="Glu_DH"/>
    <property type="match status" value="1"/>
</dbReference>
<evidence type="ECO:0000256" key="3">
    <source>
        <dbReference type="PIRNR" id="PIRNR000185"/>
    </source>
</evidence>
<evidence type="ECO:0000256" key="6">
    <source>
        <dbReference type="PIRSR" id="PIRSR000185-3"/>
    </source>
</evidence>
<feature type="domain" description="Glutamate/phenylalanine/leucine/valine/L-tryptophan dehydrogenase C-terminal" evidence="9">
    <location>
        <begin position="200"/>
        <end position="431"/>
    </location>
</feature>
<dbReference type="OrthoDB" id="9803297at2"/>
<dbReference type="InterPro" id="IPR006095">
    <property type="entry name" value="Glu/Leu/Phe/Val/Trp_DH"/>
</dbReference>
<protein>
    <recommendedName>
        <fullName evidence="3">Glutamate dehydrogenase</fullName>
    </recommendedName>
</protein>
<reference evidence="10 11" key="1">
    <citation type="submission" date="2018-07" db="EMBL/GenBank/DDBJ databases">
        <title>Genomic Encyclopedia of Type Strains, Phase III (KMG-III): the genomes of soil and plant-associated and newly described type strains.</title>
        <authorList>
            <person name="Whitman W."/>
        </authorList>
    </citation>
    <scope>NUCLEOTIDE SEQUENCE [LARGE SCALE GENOMIC DNA]</scope>
    <source>
        <strain evidence="10 11">CECT 7948</strain>
    </source>
</reference>
<evidence type="ECO:0000256" key="2">
    <source>
        <dbReference type="ARBA" id="ARBA00023002"/>
    </source>
</evidence>
<name>A0A3D9N3D2_9FLAO</name>
<dbReference type="GO" id="GO:0004352">
    <property type="term" value="F:glutamate dehydrogenase (NAD+) activity"/>
    <property type="evidence" value="ECO:0007669"/>
    <property type="project" value="TreeGrafter"/>
</dbReference>
<dbReference type="SUPFAM" id="SSF51735">
    <property type="entry name" value="NAD(P)-binding Rossmann-fold domains"/>
    <property type="match status" value="1"/>
</dbReference>
<feature type="site" description="Important for catalysis" evidence="6">
    <location>
        <position position="159"/>
    </location>
</feature>
<evidence type="ECO:0000256" key="4">
    <source>
        <dbReference type="PIRSR" id="PIRSR000185-1"/>
    </source>
</evidence>
<keyword evidence="5" id="KW-0547">Nucleotide-binding</keyword>
<feature type="binding site" evidence="5">
    <location>
        <position position="107"/>
    </location>
    <ligand>
        <name>substrate</name>
    </ligand>
</feature>
<dbReference type="GO" id="GO:0006538">
    <property type="term" value="P:L-glutamate catabolic process"/>
    <property type="evidence" value="ECO:0007669"/>
    <property type="project" value="TreeGrafter"/>
</dbReference>
<dbReference type="CDD" id="cd01076">
    <property type="entry name" value="NAD_bind_1_Glu_DH"/>
    <property type="match status" value="1"/>
</dbReference>
<feature type="binding site" evidence="5">
    <location>
        <position position="83"/>
    </location>
    <ligand>
        <name>substrate</name>
    </ligand>
</feature>
<dbReference type="PROSITE" id="PS00074">
    <property type="entry name" value="GLFV_DEHYDROGENASE"/>
    <property type="match status" value="1"/>
</dbReference>
<dbReference type="AlphaFoldDB" id="A0A3D9N3D2"/>
<evidence type="ECO:0000256" key="8">
    <source>
        <dbReference type="SAM" id="MobiDB-lite"/>
    </source>
</evidence>
<evidence type="ECO:0000259" key="9">
    <source>
        <dbReference type="SMART" id="SM00839"/>
    </source>
</evidence>
<dbReference type="PANTHER" id="PTHR11606">
    <property type="entry name" value="GLUTAMATE DEHYDROGENASE"/>
    <property type="match status" value="1"/>
</dbReference>
<feature type="region of interest" description="Disordered" evidence="8">
    <location>
        <begin position="182"/>
        <end position="201"/>
    </location>
</feature>
<comment type="similarity">
    <text evidence="1 3 7">Belongs to the Glu/Leu/Phe/Val dehydrogenases family.</text>
</comment>
<dbReference type="InterPro" id="IPR036291">
    <property type="entry name" value="NAD(P)-bd_dom_sf"/>
</dbReference>
<keyword evidence="11" id="KW-1185">Reference proteome</keyword>
<feature type="active site" description="Proton donor" evidence="4">
    <location>
        <position position="119"/>
    </location>
</feature>
<dbReference type="PRINTS" id="PR00082">
    <property type="entry name" value="GLFDHDRGNASE"/>
</dbReference>
<comment type="caution">
    <text evidence="10">The sequence shown here is derived from an EMBL/GenBank/DDBJ whole genome shotgun (WGS) entry which is preliminary data.</text>
</comment>
<dbReference type="Gene3D" id="3.40.50.10860">
    <property type="entry name" value="Leucine Dehydrogenase, chain A, domain 1"/>
    <property type="match status" value="1"/>
</dbReference>
<gene>
    <name evidence="10" type="ORF">DFQ09_101302</name>
</gene>
<feature type="binding site" evidence="5">
    <location>
        <position position="367"/>
    </location>
    <ligand>
        <name>substrate</name>
    </ligand>
</feature>
<dbReference type="PANTHER" id="PTHR11606:SF13">
    <property type="entry name" value="GLUTAMATE DEHYDROGENASE 1, MITOCHONDRIAL"/>
    <property type="match status" value="1"/>
</dbReference>
<dbReference type="EMBL" id="QREI01000001">
    <property type="protein sequence ID" value="REE27471.1"/>
    <property type="molecule type" value="Genomic_DNA"/>
</dbReference>
<feature type="binding site" evidence="5">
    <location>
        <position position="238"/>
    </location>
    <ligand>
        <name>NAD(+)</name>
        <dbReference type="ChEBI" id="CHEBI:57540"/>
    </ligand>
</feature>
<evidence type="ECO:0000313" key="10">
    <source>
        <dbReference type="EMBL" id="REE27471.1"/>
    </source>
</evidence>
<dbReference type="InterPro" id="IPR006097">
    <property type="entry name" value="Glu/Leu/Phe/Val/Trp_DH_dimer"/>
</dbReference>
<dbReference type="InterPro" id="IPR033524">
    <property type="entry name" value="Glu/Leu/Phe/Val_DH_AS"/>
</dbReference>
<evidence type="ECO:0000256" key="5">
    <source>
        <dbReference type="PIRSR" id="PIRSR000185-2"/>
    </source>
</evidence>
<dbReference type="RefSeq" id="WP_115807822.1">
    <property type="nucleotide sequence ID" value="NZ_QREI01000001.1"/>
</dbReference>
<dbReference type="SMART" id="SM00839">
    <property type="entry name" value="ELFV_dehydrog"/>
    <property type="match status" value="1"/>
</dbReference>
<proteinExistence type="inferred from homology"/>
<dbReference type="Pfam" id="PF00208">
    <property type="entry name" value="ELFV_dehydrog"/>
    <property type="match status" value="1"/>
</dbReference>
<dbReference type="GO" id="GO:0000166">
    <property type="term" value="F:nucleotide binding"/>
    <property type="evidence" value="ECO:0007669"/>
    <property type="project" value="UniProtKB-KW"/>
</dbReference>
<evidence type="ECO:0000256" key="7">
    <source>
        <dbReference type="RuleBase" id="RU004417"/>
    </source>
</evidence>
<dbReference type="InterPro" id="IPR006096">
    <property type="entry name" value="Glu/Leu/Phe/Val/Trp_DH_C"/>
</dbReference>
<dbReference type="InterPro" id="IPR046346">
    <property type="entry name" value="Aminoacid_DH-like_N_sf"/>
</dbReference>
<keyword evidence="5" id="KW-0520">NAD</keyword>
<dbReference type="Proteomes" id="UP000256919">
    <property type="component" value="Unassembled WGS sequence"/>
</dbReference>
<feature type="binding site" evidence="5">
    <location>
        <position position="207"/>
    </location>
    <ligand>
        <name>NAD(+)</name>
        <dbReference type="ChEBI" id="CHEBI:57540"/>
    </ligand>
</feature>
<dbReference type="InterPro" id="IPR014362">
    <property type="entry name" value="Glu_DH"/>
</dbReference>
<keyword evidence="2 3" id="KW-0560">Oxidoreductase</keyword>